<dbReference type="RefSeq" id="WP_119540688.1">
    <property type="nucleotide sequence ID" value="NZ_QYRN01000007.1"/>
</dbReference>
<keyword evidence="7 9" id="KW-1133">Transmembrane helix</keyword>
<dbReference type="PANTHER" id="PTHR30386">
    <property type="entry name" value="MEMBRANE FUSION SUBUNIT OF EMRAB-TOLC MULTIDRUG EFFLUX PUMP"/>
    <property type="match status" value="1"/>
</dbReference>
<dbReference type="EMBL" id="QYRN01000007">
    <property type="protein sequence ID" value="RIX99555.1"/>
    <property type="molecule type" value="Genomic_DNA"/>
</dbReference>
<feature type="transmembrane region" description="Helical" evidence="9">
    <location>
        <begin position="24"/>
        <end position="43"/>
    </location>
</feature>
<keyword evidence="5 9" id="KW-0997">Cell inner membrane</keyword>
<dbReference type="Proteomes" id="UP000265750">
    <property type="component" value="Unassembled WGS sequence"/>
</dbReference>
<comment type="similarity">
    <text evidence="2 9">Belongs to the membrane fusion protein (MFP) (TC 8.A.1) family.</text>
</comment>
<dbReference type="Pfam" id="PF26002">
    <property type="entry name" value="Beta-barrel_AprE"/>
    <property type="match status" value="1"/>
</dbReference>
<dbReference type="NCBIfam" id="TIGR01843">
    <property type="entry name" value="type_I_hlyD"/>
    <property type="match status" value="1"/>
</dbReference>
<comment type="caution">
    <text evidence="13">The sequence shown here is derived from an EMBL/GenBank/DDBJ whole genome shotgun (WGS) entry which is preliminary data.</text>
</comment>
<dbReference type="GO" id="GO:0015031">
    <property type="term" value="P:protein transport"/>
    <property type="evidence" value="ECO:0007669"/>
    <property type="project" value="InterPro"/>
</dbReference>
<evidence type="ECO:0000256" key="3">
    <source>
        <dbReference type="ARBA" id="ARBA00022448"/>
    </source>
</evidence>
<evidence type="ECO:0000313" key="13">
    <source>
        <dbReference type="EMBL" id="RIX99555.1"/>
    </source>
</evidence>
<evidence type="ECO:0000259" key="12">
    <source>
        <dbReference type="Pfam" id="PF26002"/>
    </source>
</evidence>
<sequence length="445" mass="49127">MSLVPHDVIEPWYADVPRSIRRSLLIGFVVGVLIFVGFGTWAATAPLAAAVVSHGTFVATGQNKLVQHYEGGIIRAIMVEEGDQVDKDQTLIVLDETVARTNARRLMLRLASVEARTIRFQALISGGDELDFSAIRVDAEDEAEVQRIFAGQRNVFRAARLALSSRIDVIDRNRQSLERRATGSRAQRAAVQRQQALIAQELAAKRSLFEKGLYRRSDLFTIERAAAEAEGALGRIEGEIGDMESQIARLGGQIEQARQEVVQGATEELQAAQVDLDDMREQLFAARSVLGRTEIRAPVAGTLVRLAYHTPGGVIESGRQIAEILPRDEALVIEALINPSDISQVHNGQTAGVRLTSFNQRTTPQLRGHIVYVSADTVPDPRPSRTGDVYLVRVRLDEAEAARLHDLKVTPGMPADIYIETAHRTFVDYVVKPVRDSMSRAFLER</sequence>
<evidence type="ECO:0000256" key="6">
    <source>
        <dbReference type="ARBA" id="ARBA00022692"/>
    </source>
</evidence>
<dbReference type="Pfam" id="PF25994">
    <property type="entry name" value="HH_AprE"/>
    <property type="match status" value="1"/>
</dbReference>
<protein>
    <recommendedName>
        <fullName evidence="9">Membrane fusion protein (MFP) family protein</fullName>
    </recommendedName>
</protein>
<keyword evidence="8 9" id="KW-0472">Membrane</keyword>
<name>A0A3A1WIJ3_9HYPH</name>
<keyword evidence="3 9" id="KW-0813">Transport</keyword>
<gene>
    <name evidence="13" type="ORF">D3218_13870</name>
</gene>
<evidence type="ECO:0000256" key="1">
    <source>
        <dbReference type="ARBA" id="ARBA00004377"/>
    </source>
</evidence>
<keyword evidence="4 9" id="KW-1003">Cell membrane</keyword>
<evidence type="ECO:0000256" key="2">
    <source>
        <dbReference type="ARBA" id="ARBA00009477"/>
    </source>
</evidence>
<evidence type="ECO:0000313" key="14">
    <source>
        <dbReference type="Proteomes" id="UP000265750"/>
    </source>
</evidence>
<evidence type="ECO:0000256" key="9">
    <source>
        <dbReference type="RuleBase" id="RU365093"/>
    </source>
</evidence>
<organism evidence="13 14">
    <name type="scientific">Aureimonas flava</name>
    <dbReference type="NCBI Taxonomy" id="2320271"/>
    <lineage>
        <taxon>Bacteria</taxon>
        <taxon>Pseudomonadati</taxon>
        <taxon>Pseudomonadota</taxon>
        <taxon>Alphaproteobacteria</taxon>
        <taxon>Hyphomicrobiales</taxon>
        <taxon>Aurantimonadaceae</taxon>
        <taxon>Aureimonas</taxon>
    </lineage>
</organism>
<dbReference type="PANTHER" id="PTHR30386:SF17">
    <property type="entry name" value="ALKALINE PROTEASE SECRETION PROTEIN APRE"/>
    <property type="match status" value="1"/>
</dbReference>
<keyword evidence="6 9" id="KW-0812">Transmembrane</keyword>
<dbReference type="Gene3D" id="2.40.30.170">
    <property type="match status" value="1"/>
</dbReference>
<feature type="domain" description="AprE-like long alpha-helical hairpin" evidence="11">
    <location>
        <begin position="99"/>
        <end position="287"/>
    </location>
</feature>
<dbReference type="PRINTS" id="PR01490">
    <property type="entry name" value="RTXTOXIND"/>
</dbReference>
<reference evidence="14" key="1">
    <citation type="submission" date="2018-09" db="EMBL/GenBank/DDBJ databases">
        <authorList>
            <person name="Tuo L."/>
        </authorList>
    </citation>
    <scope>NUCLEOTIDE SEQUENCE [LARGE SCALE GENOMIC DNA]</scope>
    <source>
        <strain evidence="14">M2BS4Y-1</strain>
    </source>
</reference>
<dbReference type="InterPro" id="IPR010129">
    <property type="entry name" value="T1SS_HlyD"/>
</dbReference>
<evidence type="ECO:0000256" key="5">
    <source>
        <dbReference type="ARBA" id="ARBA00022519"/>
    </source>
</evidence>
<evidence type="ECO:0000259" key="11">
    <source>
        <dbReference type="Pfam" id="PF25994"/>
    </source>
</evidence>
<accession>A0A3A1WIJ3</accession>
<dbReference type="InterPro" id="IPR050739">
    <property type="entry name" value="MFP"/>
</dbReference>
<evidence type="ECO:0000256" key="8">
    <source>
        <dbReference type="ARBA" id="ARBA00023136"/>
    </source>
</evidence>
<proteinExistence type="inferred from homology"/>
<dbReference type="AlphaFoldDB" id="A0A3A1WIJ3"/>
<dbReference type="OrthoDB" id="9810980at2"/>
<dbReference type="GO" id="GO:0005886">
    <property type="term" value="C:plasma membrane"/>
    <property type="evidence" value="ECO:0007669"/>
    <property type="project" value="UniProtKB-SubCell"/>
</dbReference>
<evidence type="ECO:0000256" key="10">
    <source>
        <dbReference type="SAM" id="Coils"/>
    </source>
</evidence>
<evidence type="ECO:0000256" key="7">
    <source>
        <dbReference type="ARBA" id="ARBA00022989"/>
    </source>
</evidence>
<comment type="subcellular location">
    <subcellularLocation>
        <location evidence="1 9">Cell inner membrane</location>
        <topology evidence="1 9">Single-pass membrane protein</topology>
    </subcellularLocation>
</comment>
<feature type="domain" description="AprE-like beta-barrel" evidence="12">
    <location>
        <begin position="331"/>
        <end position="421"/>
    </location>
</feature>
<evidence type="ECO:0000256" key="4">
    <source>
        <dbReference type="ARBA" id="ARBA00022475"/>
    </source>
</evidence>
<dbReference type="InterPro" id="IPR058781">
    <property type="entry name" value="HH_AprE-like"/>
</dbReference>
<keyword evidence="14" id="KW-1185">Reference proteome</keyword>
<dbReference type="InterPro" id="IPR058982">
    <property type="entry name" value="Beta-barrel_AprE"/>
</dbReference>
<keyword evidence="10" id="KW-0175">Coiled coil</keyword>
<feature type="coiled-coil region" evidence="10">
    <location>
        <begin position="240"/>
        <end position="282"/>
    </location>
</feature>